<protein>
    <submittedName>
        <fullName evidence="1">Uncharacterized protein</fullName>
    </submittedName>
</protein>
<accession>A0A939G5R7</accession>
<dbReference type="RefSeq" id="WP_207334682.1">
    <property type="nucleotide sequence ID" value="NZ_JAFMYU010000004.1"/>
</dbReference>
<dbReference type="EMBL" id="JAFMYU010000004">
    <property type="protein sequence ID" value="MBO0930722.1"/>
    <property type="molecule type" value="Genomic_DNA"/>
</dbReference>
<evidence type="ECO:0000313" key="2">
    <source>
        <dbReference type="Proteomes" id="UP000664795"/>
    </source>
</evidence>
<proteinExistence type="predicted"/>
<reference evidence="1 2" key="1">
    <citation type="submission" date="2021-03" db="EMBL/GenBank/DDBJ databases">
        <title>Fibrella sp. HMF5036 genome sequencing and assembly.</title>
        <authorList>
            <person name="Kang H."/>
            <person name="Kim H."/>
            <person name="Bae S."/>
            <person name="Joh K."/>
        </authorList>
    </citation>
    <scope>NUCLEOTIDE SEQUENCE [LARGE SCALE GENOMIC DNA]</scope>
    <source>
        <strain evidence="1 2">HMF5036</strain>
    </source>
</reference>
<comment type="caution">
    <text evidence="1">The sequence shown here is derived from an EMBL/GenBank/DDBJ whole genome shotgun (WGS) entry which is preliminary data.</text>
</comment>
<name>A0A939G5R7_9BACT</name>
<organism evidence="1 2">
    <name type="scientific">Fibrella aquatilis</name>
    <dbReference type="NCBI Taxonomy" id="2817059"/>
    <lineage>
        <taxon>Bacteria</taxon>
        <taxon>Pseudomonadati</taxon>
        <taxon>Bacteroidota</taxon>
        <taxon>Cytophagia</taxon>
        <taxon>Cytophagales</taxon>
        <taxon>Spirosomataceae</taxon>
        <taxon>Fibrella</taxon>
    </lineage>
</organism>
<keyword evidence="2" id="KW-1185">Reference proteome</keyword>
<sequence length="169" mass="19284">MKPLLFIVFFLLSFMEQRTDALWYIKVFKAKGLDKKYQLSSFLQPTYIRADFNGDSLEDVALTITEKSTNRKGILLIHKKSNNIYIFGAGTNFGSGGNNFKWIDRWGLYNNKTASEAQFDEATGDMIDGKEIKLNHPGILLEDHEDGAFISGGILYWNGKNYSWIHQGE</sequence>
<evidence type="ECO:0000313" key="1">
    <source>
        <dbReference type="EMBL" id="MBO0930722.1"/>
    </source>
</evidence>
<dbReference type="Proteomes" id="UP000664795">
    <property type="component" value="Unassembled WGS sequence"/>
</dbReference>
<dbReference type="AlphaFoldDB" id="A0A939G5R7"/>
<gene>
    <name evidence="1" type="ORF">J2I48_06935</name>
</gene>